<dbReference type="AlphaFoldDB" id="A0A2K3JU74"/>
<dbReference type="EMBL" id="ASHM01076787">
    <property type="protein sequence ID" value="PNX57599.1"/>
    <property type="molecule type" value="Genomic_DNA"/>
</dbReference>
<gene>
    <name evidence="1" type="ORF">L195_g050484</name>
</gene>
<feature type="non-terminal residue" evidence="1">
    <location>
        <position position="1"/>
    </location>
</feature>
<organism evidence="1 2">
    <name type="scientific">Trifolium pratense</name>
    <name type="common">Red clover</name>
    <dbReference type="NCBI Taxonomy" id="57577"/>
    <lineage>
        <taxon>Eukaryota</taxon>
        <taxon>Viridiplantae</taxon>
        <taxon>Streptophyta</taxon>
        <taxon>Embryophyta</taxon>
        <taxon>Tracheophyta</taxon>
        <taxon>Spermatophyta</taxon>
        <taxon>Magnoliopsida</taxon>
        <taxon>eudicotyledons</taxon>
        <taxon>Gunneridae</taxon>
        <taxon>Pentapetalae</taxon>
        <taxon>rosids</taxon>
        <taxon>fabids</taxon>
        <taxon>Fabales</taxon>
        <taxon>Fabaceae</taxon>
        <taxon>Papilionoideae</taxon>
        <taxon>50 kb inversion clade</taxon>
        <taxon>NPAAA clade</taxon>
        <taxon>Hologalegina</taxon>
        <taxon>IRL clade</taxon>
        <taxon>Trifolieae</taxon>
        <taxon>Trifolium</taxon>
    </lineage>
</organism>
<accession>A0A2K3JU74</accession>
<protein>
    <submittedName>
        <fullName evidence="1">Pentatricopeptide repeat-containing protein</fullName>
    </submittedName>
</protein>
<dbReference type="Proteomes" id="UP000236291">
    <property type="component" value="Unassembled WGS sequence"/>
</dbReference>
<sequence>VADVDPLIEDLTRDKERFLHSRCRLREVHGNDLAKQPRVDPQSITPDLRIVGSWSDAVTDLDYIQDPSAWCGASSTVTASVVVLNPHVANDLEILRNWKDNEASDIGHRVYTDEEETAAAINYLKNRSAARGEPFIEVVSKAKKKIAKGISGSLFPFYGK</sequence>
<name>A0A2K3JU74_TRIPR</name>
<evidence type="ECO:0000313" key="1">
    <source>
        <dbReference type="EMBL" id="PNX57599.1"/>
    </source>
</evidence>
<evidence type="ECO:0000313" key="2">
    <source>
        <dbReference type="Proteomes" id="UP000236291"/>
    </source>
</evidence>
<comment type="caution">
    <text evidence="1">The sequence shown here is derived from an EMBL/GenBank/DDBJ whole genome shotgun (WGS) entry which is preliminary data.</text>
</comment>
<reference evidence="1 2" key="1">
    <citation type="journal article" date="2014" name="Am. J. Bot.">
        <title>Genome assembly and annotation for red clover (Trifolium pratense; Fabaceae).</title>
        <authorList>
            <person name="Istvanek J."/>
            <person name="Jaros M."/>
            <person name="Krenek A."/>
            <person name="Repkova J."/>
        </authorList>
    </citation>
    <scope>NUCLEOTIDE SEQUENCE [LARGE SCALE GENOMIC DNA]</scope>
    <source>
        <strain evidence="2">cv. Tatra</strain>
        <tissue evidence="1">Young leaves</tissue>
    </source>
</reference>
<reference evidence="1 2" key="2">
    <citation type="journal article" date="2017" name="Front. Plant Sci.">
        <title>Gene Classification and Mining of Molecular Markers Useful in Red Clover (Trifolium pratense) Breeding.</title>
        <authorList>
            <person name="Istvanek J."/>
            <person name="Dluhosova J."/>
            <person name="Dluhos P."/>
            <person name="Patkova L."/>
            <person name="Nedelnik J."/>
            <person name="Repkova J."/>
        </authorList>
    </citation>
    <scope>NUCLEOTIDE SEQUENCE [LARGE SCALE GENOMIC DNA]</scope>
    <source>
        <strain evidence="2">cv. Tatra</strain>
        <tissue evidence="1">Young leaves</tissue>
    </source>
</reference>
<proteinExistence type="predicted"/>